<dbReference type="GO" id="GO:0005634">
    <property type="term" value="C:nucleus"/>
    <property type="evidence" value="ECO:0007669"/>
    <property type="project" value="UniProtKB-SubCell"/>
</dbReference>
<comment type="subcellular location">
    <subcellularLocation>
        <location evidence="1">Nucleus</location>
    </subcellularLocation>
</comment>
<dbReference type="GO" id="GO:0000978">
    <property type="term" value="F:RNA polymerase II cis-regulatory region sequence-specific DNA binding"/>
    <property type="evidence" value="ECO:0007669"/>
    <property type="project" value="TreeGrafter"/>
</dbReference>
<organism evidence="12 13">
    <name type="scientific">Exidia glandulosa HHB12029</name>
    <dbReference type="NCBI Taxonomy" id="1314781"/>
    <lineage>
        <taxon>Eukaryota</taxon>
        <taxon>Fungi</taxon>
        <taxon>Dikarya</taxon>
        <taxon>Basidiomycota</taxon>
        <taxon>Agaricomycotina</taxon>
        <taxon>Agaricomycetes</taxon>
        <taxon>Auriculariales</taxon>
        <taxon>Exidiaceae</taxon>
        <taxon>Exidia</taxon>
    </lineage>
</organism>
<dbReference type="InterPro" id="IPR013087">
    <property type="entry name" value="Znf_C2H2_type"/>
</dbReference>
<dbReference type="SUPFAM" id="SSF57667">
    <property type="entry name" value="beta-beta-alpha zinc fingers"/>
    <property type="match status" value="1"/>
</dbReference>
<keyword evidence="7" id="KW-0804">Transcription</keyword>
<evidence type="ECO:0000259" key="11">
    <source>
        <dbReference type="PROSITE" id="PS50157"/>
    </source>
</evidence>
<dbReference type="STRING" id="1314781.A0A165IQF6"/>
<evidence type="ECO:0000313" key="13">
    <source>
        <dbReference type="Proteomes" id="UP000077266"/>
    </source>
</evidence>
<dbReference type="Gene3D" id="3.30.160.60">
    <property type="entry name" value="Classic Zinc Finger"/>
    <property type="match status" value="2"/>
</dbReference>
<feature type="region of interest" description="Disordered" evidence="10">
    <location>
        <begin position="1"/>
        <end position="64"/>
    </location>
</feature>
<keyword evidence="3" id="KW-0677">Repeat</keyword>
<evidence type="ECO:0000256" key="7">
    <source>
        <dbReference type="ARBA" id="ARBA00023163"/>
    </source>
</evidence>
<evidence type="ECO:0000256" key="9">
    <source>
        <dbReference type="PROSITE-ProRule" id="PRU00042"/>
    </source>
</evidence>
<keyword evidence="5" id="KW-0862">Zinc</keyword>
<evidence type="ECO:0000256" key="2">
    <source>
        <dbReference type="ARBA" id="ARBA00022723"/>
    </source>
</evidence>
<evidence type="ECO:0000313" key="12">
    <source>
        <dbReference type="EMBL" id="KZV93728.1"/>
    </source>
</evidence>
<proteinExistence type="predicted"/>
<dbReference type="PANTHER" id="PTHR47428:SF2">
    <property type="entry name" value="ZINC FINGER PROTEIN RSV1"/>
    <property type="match status" value="1"/>
</dbReference>
<reference evidence="12 13" key="1">
    <citation type="journal article" date="2016" name="Mol. Biol. Evol.">
        <title>Comparative Genomics of Early-Diverging Mushroom-Forming Fungi Provides Insights into the Origins of Lignocellulose Decay Capabilities.</title>
        <authorList>
            <person name="Nagy L.G."/>
            <person name="Riley R."/>
            <person name="Tritt A."/>
            <person name="Adam C."/>
            <person name="Daum C."/>
            <person name="Floudas D."/>
            <person name="Sun H."/>
            <person name="Yadav J.S."/>
            <person name="Pangilinan J."/>
            <person name="Larsson K.H."/>
            <person name="Matsuura K."/>
            <person name="Barry K."/>
            <person name="Labutti K."/>
            <person name="Kuo R."/>
            <person name="Ohm R.A."/>
            <person name="Bhattacharya S.S."/>
            <person name="Shirouzu T."/>
            <person name="Yoshinaga Y."/>
            <person name="Martin F.M."/>
            <person name="Grigoriev I.V."/>
            <person name="Hibbett D.S."/>
        </authorList>
    </citation>
    <scope>NUCLEOTIDE SEQUENCE [LARGE SCALE GENOMIC DNA]</scope>
    <source>
        <strain evidence="12 13">HHB12029</strain>
    </source>
</reference>
<dbReference type="GO" id="GO:0000433">
    <property type="term" value="P:carbon catabolite repression of transcription from RNA polymerase II promoter by glucose"/>
    <property type="evidence" value="ECO:0007669"/>
    <property type="project" value="TreeGrafter"/>
</dbReference>
<keyword evidence="8" id="KW-0539">Nucleus</keyword>
<dbReference type="Pfam" id="PF00096">
    <property type="entry name" value="zf-C2H2"/>
    <property type="match status" value="1"/>
</dbReference>
<accession>A0A165IQF6</accession>
<dbReference type="OrthoDB" id="654211at2759"/>
<name>A0A165IQF6_EXIGL</name>
<dbReference type="InterPro" id="IPR036236">
    <property type="entry name" value="Znf_C2H2_sf"/>
</dbReference>
<dbReference type="GO" id="GO:0005737">
    <property type="term" value="C:cytoplasm"/>
    <property type="evidence" value="ECO:0007669"/>
    <property type="project" value="TreeGrafter"/>
</dbReference>
<dbReference type="FunFam" id="3.30.160.60:FF:000072">
    <property type="entry name" value="zinc finger protein 143 isoform X1"/>
    <property type="match status" value="1"/>
</dbReference>
<keyword evidence="4 9" id="KW-0863">Zinc-finger</keyword>
<protein>
    <recommendedName>
        <fullName evidence="11">C2H2-type domain-containing protein</fullName>
    </recommendedName>
</protein>
<dbReference type="AlphaFoldDB" id="A0A165IQF6"/>
<dbReference type="PANTHER" id="PTHR47428">
    <property type="entry name" value="REGULATORY PROTEIN MIG1-RELATED"/>
    <property type="match status" value="1"/>
</dbReference>
<feature type="domain" description="C2H2-type" evidence="11">
    <location>
        <begin position="94"/>
        <end position="124"/>
    </location>
</feature>
<dbReference type="GO" id="GO:0000981">
    <property type="term" value="F:DNA-binding transcription factor activity, RNA polymerase II-specific"/>
    <property type="evidence" value="ECO:0007669"/>
    <property type="project" value="UniProtKB-ARBA"/>
</dbReference>
<evidence type="ECO:0000256" key="3">
    <source>
        <dbReference type="ARBA" id="ARBA00022737"/>
    </source>
</evidence>
<keyword evidence="2" id="KW-0479">Metal-binding</keyword>
<dbReference type="PROSITE" id="PS00028">
    <property type="entry name" value="ZINC_FINGER_C2H2_1"/>
    <property type="match status" value="1"/>
</dbReference>
<dbReference type="EMBL" id="KV425985">
    <property type="protein sequence ID" value="KZV93728.1"/>
    <property type="molecule type" value="Genomic_DNA"/>
</dbReference>
<dbReference type="PROSITE" id="PS50157">
    <property type="entry name" value="ZINC_FINGER_C2H2_2"/>
    <property type="match status" value="1"/>
</dbReference>
<keyword evidence="6" id="KW-0805">Transcription regulation</keyword>
<evidence type="ECO:0000256" key="6">
    <source>
        <dbReference type="ARBA" id="ARBA00023015"/>
    </source>
</evidence>
<evidence type="ECO:0000256" key="4">
    <source>
        <dbReference type="ARBA" id="ARBA00022771"/>
    </source>
</evidence>
<keyword evidence="13" id="KW-1185">Reference proteome</keyword>
<dbReference type="GO" id="GO:0008270">
    <property type="term" value="F:zinc ion binding"/>
    <property type="evidence" value="ECO:0007669"/>
    <property type="project" value="UniProtKB-KW"/>
</dbReference>
<feature type="compositionally biased region" description="Low complexity" evidence="10">
    <location>
        <begin position="14"/>
        <end position="23"/>
    </location>
</feature>
<dbReference type="InParanoid" id="A0A165IQF6"/>
<evidence type="ECO:0000256" key="8">
    <source>
        <dbReference type="ARBA" id="ARBA00023242"/>
    </source>
</evidence>
<gene>
    <name evidence="12" type="ORF">EXIGLDRAFT_612682</name>
</gene>
<dbReference type="InterPro" id="IPR051007">
    <property type="entry name" value="creA/MIG_C2H2-ZnF"/>
</dbReference>
<dbReference type="SMART" id="SM00355">
    <property type="entry name" value="ZnF_C2H2"/>
    <property type="match status" value="1"/>
</dbReference>
<evidence type="ECO:0000256" key="5">
    <source>
        <dbReference type="ARBA" id="ARBA00022833"/>
    </source>
</evidence>
<evidence type="ECO:0000256" key="1">
    <source>
        <dbReference type="ARBA" id="ARBA00004123"/>
    </source>
</evidence>
<dbReference type="Proteomes" id="UP000077266">
    <property type="component" value="Unassembled WGS sequence"/>
</dbReference>
<sequence>MSFSNPTSPPSITPPSGVGLRLSPSPPPPHSITIIRPKAPRKPKKMLPTPEPGLVKASRGRAVPTQVELMDTGMPSGDARDGMPTIHVVSPRSYVCPVSTCSKAFKRREHLRRHLRSIHTNEKPHKCPHAGCTKSFSRTDNLWQVRRLSKAQLHR</sequence>
<evidence type="ECO:0000256" key="10">
    <source>
        <dbReference type="SAM" id="MobiDB-lite"/>
    </source>
</evidence>